<feature type="transmembrane region" description="Helical" evidence="2">
    <location>
        <begin position="46"/>
        <end position="66"/>
    </location>
</feature>
<organism evidence="3">
    <name type="scientific">bioreactor metagenome</name>
    <dbReference type="NCBI Taxonomy" id="1076179"/>
    <lineage>
        <taxon>unclassified sequences</taxon>
        <taxon>metagenomes</taxon>
        <taxon>ecological metagenomes</taxon>
    </lineage>
</organism>
<accession>A0A645IA22</accession>
<dbReference type="AlphaFoldDB" id="A0A645IA22"/>
<feature type="transmembrane region" description="Helical" evidence="2">
    <location>
        <begin position="72"/>
        <end position="92"/>
    </location>
</feature>
<proteinExistence type="predicted"/>
<evidence type="ECO:0000256" key="1">
    <source>
        <dbReference type="SAM" id="MobiDB-lite"/>
    </source>
</evidence>
<feature type="region of interest" description="Disordered" evidence="1">
    <location>
        <begin position="1"/>
        <end position="32"/>
    </location>
</feature>
<keyword evidence="2" id="KW-0472">Membrane</keyword>
<comment type="caution">
    <text evidence="3">The sequence shown here is derived from an EMBL/GenBank/DDBJ whole genome shotgun (WGS) entry which is preliminary data.</text>
</comment>
<name>A0A645IA22_9ZZZZ</name>
<gene>
    <name evidence="3" type="ORF">SDC9_195800</name>
</gene>
<protein>
    <submittedName>
        <fullName evidence="3">Uncharacterized protein</fullName>
    </submittedName>
</protein>
<evidence type="ECO:0000313" key="3">
    <source>
        <dbReference type="EMBL" id="MPN48195.1"/>
    </source>
</evidence>
<feature type="transmembrane region" description="Helical" evidence="2">
    <location>
        <begin position="104"/>
        <end position="129"/>
    </location>
</feature>
<keyword evidence="2" id="KW-0812">Transmembrane</keyword>
<reference evidence="3" key="1">
    <citation type="submission" date="2019-08" db="EMBL/GenBank/DDBJ databases">
        <authorList>
            <person name="Kucharzyk K."/>
            <person name="Murdoch R.W."/>
            <person name="Higgins S."/>
            <person name="Loffler F."/>
        </authorList>
    </citation>
    <scope>NUCLEOTIDE SEQUENCE</scope>
</reference>
<evidence type="ECO:0000256" key="2">
    <source>
        <dbReference type="SAM" id="Phobius"/>
    </source>
</evidence>
<feature type="compositionally biased region" description="Polar residues" evidence="1">
    <location>
        <begin position="1"/>
        <end position="17"/>
    </location>
</feature>
<sequence length="132" mass="14634">METNKPNDQLEPTQPTVDPNAAPQPPEDMDELQTRVYNYPEKTWTLIQRIAGGALGLLCGLLLTYFSNFESIGMFSTIAAVLIALLLPNVIEKRVRRKIQKGRAAMLIGLAVWLLGYTLIMVLSGVPLLQPK</sequence>
<dbReference type="EMBL" id="VSSQ01110286">
    <property type="protein sequence ID" value="MPN48195.1"/>
    <property type="molecule type" value="Genomic_DNA"/>
</dbReference>
<keyword evidence="2" id="KW-1133">Transmembrane helix</keyword>